<keyword evidence="2" id="KW-1003">Cell membrane</keyword>
<keyword evidence="2" id="KW-0520">NAD</keyword>
<feature type="transmembrane region" description="Helical" evidence="2">
    <location>
        <begin position="30"/>
        <end position="48"/>
    </location>
</feature>
<comment type="catalytic activity">
    <reaction evidence="2">
        <text>a quinone + NADH + 5 H(+)(in) = a quinol + NAD(+) + 4 H(+)(out)</text>
        <dbReference type="Rhea" id="RHEA:57888"/>
        <dbReference type="ChEBI" id="CHEBI:15378"/>
        <dbReference type="ChEBI" id="CHEBI:24646"/>
        <dbReference type="ChEBI" id="CHEBI:57540"/>
        <dbReference type="ChEBI" id="CHEBI:57945"/>
        <dbReference type="ChEBI" id="CHEBI:132124"/>
    </reaction>
</comment>
<organism evidence="3 4">
    <name type="scientific">bacterium (Candidatus Blackallbacteria) CG17_big_fil_post_rev_8_21_14_2_50_48_46</name>
    <dbReference type="NCBI Taxonomy" id="2014261"/>
    <lineage>
        <taxon>Bacteria</taxon>
        <taxon>Candidatus Blackallbacteria</taxon>
    </lineage>
</organism>
<dbReference type="PANTHER" id="PTHR33269:SF17">
    <property type="entry name" value="NADH-UBIQUINONE OXIDOREDUCTASE CHAIN 6"/>
    <property type="match status" value="1"/>
</dbReference>
<keyword evidence="2" id="KW-1133">Transmembrane helix</keyword>
<keyword evidence="2" id="KW-0874">Quinone</keyword>
<comment type="function">
    <text evidence="2">NDH-1 shuttles electrons from NADH, via FMN and iron-sulfur (Fe-S) centers, to quinones in the respiratory chain. Couples the redox reaction to proton translocation (for every two electrons transferred, four hydrogen ions are translocated across the cytoplasmic membrane), and thus conserves the redox energy in a proton gradient.</text>
</comment>
<comment type="similarity">
    <text evidence="1 2">Belongs to the complex I subunit 6 family.</text>
</comment>
<accession>A0A2M7FXQ5</accession>
<keyword evidence="2" id="KW-0812">Transmembrane</keyword>
<dbReference type="AlphaFoldDB" id="A0A2M7FXQ5"/>
<dbReference type="GO" id="GO:0005886">
    <property type="term" value="C:plasma membrane"/>
    <property type="evidence" value="ECO:0007669"/>
    <property type="project" value="UniProtKB-SubCell"/>
</dbReference>
<dbReference type="EMBL" id="PFFQ01000064">
    <property type="protein sequence ID" value="PIW14091.1"/>
    <property type="molecule type" value="Genomic_DNA"/>
</dbReference>
<proteinExistence type="inferred from homology"/>
<dbReference type="Gene3D" id="1.20.120.1200">
    <property type="entry name" value="NADH-ubiquinone/plastoquinone oxidoreductase chain 6, subunit NuoJ"/>
    <property type="match status" value="1"/>
</dbReference>
<feature type="transmembrane region" description="Helical" evidence="2">
    <location>
        <begin position="142"/>
        <end position="163"/>
    </location>
</feature>
<dbReference type="InterPro" id="IPR042106">
    <property type="entry name" value="Nuo/plastoQ_OxRdtase_6_NuoJ"/>
</dbReference>
<feature type="transmembrane region" description="Helical" evidence="2">
    <location>
        <begin position="89"/>
        <end position="107"/>
    </location>
</feature>
<feature type="transmembrane region" description="Helical" evidence="2">
    <location>
        <begin position="54"/>
        <end position="77"/>
    </location>
</feature>
<gene>
    <name evidence="3" type="ORF">COW36_22855</name>
</gene>
<dbReference type="Proteomes" id="UP000231019">
    <property type="component" value="Unassembled WGS sequence"/>
</dbReference>
<evidence type="ECO:0000313" key="4">
    <source>
        <dbReference type="Proteomes" id="UP000231019"/>
    </source>
</evidence>
<dbReference type="Pfam" id="PF00499">
    <property type="entry name" value="Oxidored_q3"/>
    <property type="match status" value="1"/>
</dbReference>
<feature type="transmembrane region" description="Helical" evidence="2">
    <location>
        <begin position="6"/>
        <end position="23"/>
    </location>
</feature>
<dbReference type="EC" id="7.1.1.-" evidence="2"/>
<comment type="caution">
    <text evidence="3">The sequence shown here is derived from an EMBL/GenBank/DDBJ whole genome shotgun (WGS) entry which is preliminary data.</text>
</comment>
<evidence type="ECO:0000256" key="2">
    <source>
        <dbReference type="RuleBase" id="RU004429"/>
    </source>
</evidence>
<comment type="subcellular location">
    <subcellularLocation>
        <location evidence="2">Cell membrane</location>
        <topology evidence="2">Multi-pass membrane protein</topology>
    </subcellularLocation>
</comment>
<sequence>METTAYFTILSIIAVTGGLMTITRRHPLSATLSLVMTLIALAGLYALLSADFLFVIQILVYAGAIMALMVFVIMLLNVRIDHLPPEKNIASRVFLALLALAPFFFLVQRAMIAQFGNAVFPTVSSDFGSIQAVGLALYRNHVFPFEVISILLLVALVGVVALAKRRA</sequence>
<dbReference type="InterPro" id="IPR001457">
    <property type="entry name" value="NADH_UbQ/plastoQ_OxRdtase_su6"/>
</dbReference>
<dbReference type="PANTHER" id="PTHR33269">
    <property type="entry name" value="NADH-UBIQUINONE OXIDOREDUCTASE CHAIN 6"/>
    <property type="match status" value="1"/>
</dbReference>
<evidence type="ECO:0000256" key="1">
    <source>
        <dbReference type="ARBA" id="ARBA00005698"/>
    </source>
</evidence>
<keyword evidence="2" id="KW-0472">Membrane</keyword>
<evidence type="ECO:0000313" key="3">
    <source>
        <dbReference type="EMBL" id="PIW14091.1"/>
    </source>
</evidence>
<dbReference type="GO" id="GO:0048038">
    <property type="term" value="F:quinone binding"/>
    <property type="evidence" value="ECO:0007669"/>
    <property type="project" value="UniProtKB-UniRule"/>
</dbReference>
<dbReference type="GO" id="GO:0008137">
    <property type="term" value="F:NADH dehydrogenase (ubiquinone) activity"/>
    <property type="evidence" value="ECO:0007669"/>
    <property type="project" value="UniProtKB-UniRule"/>
</dbReference>
<name>A0A2M7FXQ5_9BACT</name>
<protein>
    <recommendedName>
        <fullName evidence="2">NADH-quinone oxidoreductase subunit J</fullName>
        <ecNumber evidence="2">7.1.1.-</ecNumber>
    </recommendedName>
</protein>
<reference evidence="3 4" key="1">
    <citation type="submission" date="2017-09" db="EMBL/GenBank/DDBJ databases">
        <title>Depth-based differentiation of microbial function through sediment-hosted aquifers and enrichment of novel symbionts in the deep terrestrial subsurface.</title>
        <authorList>
            <person name="Probst A.J."/>
            <person name="Ladd B."/>
            <person name="Jarett J.K."/>
            <person name="Geller-Mcgrath D.E."/>
            <person name="Sieber C.M."/>
            <person name="Emerson J.B."/>
            <person name="Anantharaman K."/>
            <person name="Thomas B.C."/>
            <person name="Malmstrom R."/>
            <person name="Stieglmeier M."/>
            <person name="Klingl A."/>
            <person name="Woyke T."/>
            <person name="Ryan C.M."/>
            <person name="Banfield J.F."/>
        </authorList>
    </citation>
    <scope>NUCLEOTIDE SEQUENCE [LARGE SCALE GENOMIC DNA]</scope>
    <source>
        <strain evidence="3">CG17_big_fil_post_rev_8_21_14_2_50_48_46</strain>
    </source>
</reference>